<name>A0A0S3SK38_PHAAN</name>
<proteinExistence type="predicted"/>
<gene>
    <name evidence="1" type="primary">Vigan.07G201400</name>
    <name evidence="1" type="ORF">VIGAN_07201400</name>
</gene>
<dbReference type="EMBL" id="AP015040">
    <property type="protein sequence ID" value="BAT93112.1"/>
    <property type="molecule type" value="Genomic_DNA"/>
</dbReference>
<dbReference type="PANTHER" id="PTHR44203">
    <property type="entry name" value="ETO1-RELATED"/>
    <property type="match status" value="1"/>
</dbReference>
<dbReference type="InterPro" id="IPR044631">
    <property type="entry name" value="ETO1-like"/>
</dbReference>
<keyword evidence="2" id="KW-1185">Reference proteome</keyword>
<reference evidence="1 2" key="1">
    <citation type="journal article" date="2015" name="Sci. Rep.">
        <title>The power of single molecule real-time sequencing technology in the de novo assembly of a eukaryotic genome.</title>
        <authorList>
            <person name="Sakai H."/>
            <person name="Naito K."/>
            <person name="Ogiso-Tanaka E."/>
            <person name="Takahashi Y."/>
            <person name="Iseki K."/>
            <person name="Muto C."/>
            <person name="Satou K."/>
            <person name="Teruya K."/>
            <person name="Shiroma A."/>
            <person name="Shimoji M."/>
            <person name="Hirano T."/>
            <person name="Itoh T."/>
            <person name="Kaga A."/>
            <person name="Tomooka N."/>
        </authorList>
    </citation>
    <scope>NUCLEOTIDE SEQUENCE [LARGE SCALE GENOMIC DNA]</scope>
    <source>
        <strain evidence="2">cv. Shumari</strain>
    </source>
</reference>
<accession>A0A0S3SK38</accession>
<organism evidence="1 2">
    <name type="scientific">Vigna angularis var. angularis</name>
    <dbReference type="NCBI Taxonomy" id="157739"/>
    <lineage>
        <taxon>Eukaryota</taxon>
        <taxon>Viridiplantae</taxon>
        <taxon>Streptophyta</taxon>
        <taxon>Embryophyta</taxon>
        <taxon>Tracheophyta</taxon>
        <taxon>Spermatophyta</taxon>
        <taxon>Magnoliopsida</taxon>
        <taxon>eudicotyledons</taxon>
        <taxon>Gunneridae</taxon>
        <taxon>Pentapetalae</taxon>
        <taxon>rosids</taxon>
        <taxon>fabids</taxon>
        <taxon>Fabales</taxon>
        <taxon>Fabaceae</taxon>
        <taxon>Papilionoideae</taxon>
        <taxon>50 kb inversion clade</taxon>
        <taxon>NPAAA clade</taxon>
        <taxon>indigoferoid/millettioid clade</taxon>
        <taxon>Phaseoleae</taxon>
        <taxon>Vigna</taxon>
    </lineage>
</organism>
<protein>
    <submittedName>
        <fullName evidence="1">Uncharacterized protein</fullName>
    </submittedName>
</protein>
<dbReference type="AlphaFoldDB" id="A0A0S3SK38"/>
<evidence type="ECO:0000313" key="2">
    <source>
        <dbReference type="Proteomes" id="UP000291084"/>
    </source>
</evidence>
<dbReference type="PANTHER" id="PTHR44203:SF8">
    <property type="entry name" value="ETHYLENE-OVERPRODUCTION PROTEIN 1"/>
    <property type="match status" value="1"/>
</dbReference>
<evidence type="ECO:0000313" key="1">
    <source>
        <dbReference type="EMBL" id="BAT93112.1"/>
    </source>
</evidence>
<dbReference type="GO" id="GO:0010105">
    <property type="term" value="P:negative regulation of ethylene-activated signaling pathway"/>
    <property type="evidence" value="ECO:0007669"/>
    <property type="project" value="InterPro"/>
</dbReference>
<dbReference type="Proteomes" id="UP000291084">
    <property type="component" value="Chromosome 7"/>
</dbReference>
<sequence length="182" mass="20613">MMVVEIFSRTKRLSEFPPNVILEMLSFSNKFCCEEMKHACETHLASLVLNMDDVVLLIEYGLEDTTYLLVAACLQVFLRELPVCIAILELPSFALPLYNKQLTPRPKAEASNNTWRRRSLGPELVQPPPWWETLVLQASNNLLYPTSAGSCGFTQRREKEHVKQRMVQATSSLELSVTVLAG</sequence>